<feature type="compositionally biased region" description="Basic and acidic residues" evidence="1">
    <location>
        <begin position="39"/>
        <end position="50"/>
    </location>
</feature>
<name>A0ABQ9CXG5_9PASS</name>
<evidence type="ECO:0000313" key="2">
    <source>
        <dbReference type="EMBL" id="KAJ7408195.1"/>
    </source>
</evidence>
<protein>
    <submittedName>
        <fullName evidence="2">Uncharacterized protein</fullName>
    </submittedName>
</protein>
<evidence type="ECO:0000313" key="3">
    <source>
        <dbReference type="Proteomes" id="UP001145742"/>
    </source>
</evidence>
<organism evidence="2 3">
    <name type="scientific">Willisornis vidua</name>
    <name type="common">Xingu scale-backed antbird</name>
    <dbReference type="NCBI Taxonomy" id="1566151"/>
    <lineage>
        <taxon>Eukaryota</taxon>
        <taxon>Metazoa</taxon>
        <taxon>Chordata</taxon>
        <taxon>Craniata</taxon>
        <taxon>Vertebrata</taxon>
        <taxon>Euteleostomi</taxon>
        <taxon>Archelosauria</taxon>
        <taxon>Archosauria</taxon>
        <taxon>Dinosauria</taxon>
        <taxon>Saurischia</taxon>
        <taxon>Theropoda</taxon>
        <taxon>Coelurosauria</taxon>
        <taxon>Aves</taxon>
        <taxon>Neognathae</taxon>
        <taxon>Neoaves</taxon>
        <taxon>Telluraves</taxon>
        <taxon>Australaves</taxon>
        <taxon>Passeriformes</taxon>
        <taxon>Thamnophilidae</taxon>
        <taxon>Willisornis</taxon>
    </lineage>
</organism>
<dbReference type="EMBL" id="WHWB01034557">
    <property type="protein sequence ID" value="KAJ7408195.1"/>
    <property type="molecule type" value="Genomic_DNA"/>
</dbReference>
<sequence length="299" mass="31867">MSDLRAVKEKRAGINKDHPLDIQDLSSFAMPFLDGDVESADKNAPRKVEENYSAGSPSKGLFSKGLQNRPSSPVSAPVRSKHSPGSPKTVFPFPYQESPPRSPRRMSFSGIFRSSSKESSPNSNPSTSPGGIKFFSRSRKMAAASQLDPVDISDAFFKLPACQLHESIESSGNGGYLGLDGFTVDRKTVYPSMSMMSLLYPDRLLSAMLGDPLGISLLGITPVVSSSDGTKSCAMSLAIEEEGISSNVHVTAEVVLCDNHAPVNAKTAVNECGAVSLLMLLLDDELPSLQNIDGPKGTL</sequence>
<evidence type="ECO:0000256" key="1">
    <source>
        <dbReference type="SAM" id="MobiDB-lite"/>
    </source>
</evidence>
<feature type="region of interest" description="Disordered" evidence="1">
    <location>
        <begin position="1"/>
        <end position="23"/>
    </location>
</feature>
<reference evidence="2" key="1">
    <citation type="submission" date="2019-10" db="EMBL/GenBank/DDBJ databases">
        <authorList>
            <person name="Soares A.E.R."/>
            <person name="Aleixo A."/>
            <person name="Schneider P."/>
            <person name="Miyaki C.Y."/>
            <person name="Schneider M.P."/>
            <person name="Mello C."/>
            <person name="Vasconcelos A.T.R."/>
        </authorList>
    </citation>
    <scope>NUCLEOTIDE SEQUENCE</scope>
    <source>
        <tissue evidence="2">Muscle</tissue>
    </source>
</reference>
<accession>A0ABQ9CXG5</accession>
<feature type="compositionally biased region" description="Low complexity" evidence="1">
    <location>
        <begin position="69"/>
        <end position="78"/>
    </location>
</feature>
<comment type="caution">
    <text evidence="2">The sequence shown here is derived from an EMBL/GenBank/DDBJ whole genome shotgun (WGS) entry which is preliminary data.</text>
</comment>
<feature type="compositionally biased region" description="Basic and acidic residues" evidence="1">
    <location>
        <begin position="1"/>
        <end position="21"/>
    </location>
</feature>
<proteinExistence type="predicted"/>
<gene>
    <name evidence="2" type="ORF">WISP_122128</name>
</gene>
<keyword evidence="3" id="KW-1185">Reference proteome</keyword>
<feature type="region of interest" description="Disordered" evidence="1">
    <location>
        <begin position="35"/>
        <end position="133"/>
    </location>
</feature>
<dbReference type="Proteomes" id="UP001145742">
    <property type="component" value="Unassembled WGS sequence"/>
</dbReference>
<feature type="compositionally biased region" description="Low complexity" evidence="1">
    <location>
        <begin position="117"/>
        <end position="129"/>
    </location>
</feature>